<reference evidence="1" key="1">
    <citation type="submission" date="2018-02" db="EMBL/GenBank/DDBJ databases">
        <title>Rhizophora mucronata_Transcriptome.</title>
        <authorList>
            <person name="Meera S.P."/>
            <person name="Sreeshan A."/>
            <person name="Augustine A."/>
        </authorList>
    </citation>
    <scope>NUCLEOTIDE SEQUENCE</scope>
    <source>
        <tissue evidence="1">Leaf</tissue>
    </source>
</reference>
<name>A0A2P2NXP7_RHIMU</name>
<dbReference type="AlphaFoldDB" id="A0A2P2NXP7"/>
<organism evidence="1">
    <name type="scientific">Rhizophora mucronata</name>
    <name type="common">Asiatic mangrove</name>
    <dbReference type="NCBI Taxonomy" id="61149"/>
    <lineage>
        <taxon>Eukaryota</taxon>
        <taxon>Viridiplantae</taxon>
        <taxon>Streptophyta</taxon>
        <taxon>Embryophyta</taxon>
        <taxon>Tracheophyta</taxon>
        <taxon>Spermatophyta</taxon>
        <taxon>Magnoliopsida</taxon>
        <taxon>eudicotyledons</taxon>
        <taxon>Gunneridae</taxon>
        <taxon>Pentapetalae</taxon>
        <taxon>rosids</taxon>
        <taxon>fabids</taxon>
        <taxon>Malpighiales</taxon>
        <taxon>Rhizophoraceae</taxon>
        <taxon>Rhizophora</taxon>
    </lineage>
</organism>
<evidence type="ECO:0000313" key="1">
    <source>
        <dbReference type="EMBL" id="MBX47242.1"/>
    </source>
</evidence>
<dbReference type="EMBL" id="GGEC01066758">
    <property type="protein sequence ID" value="MBX47242.1"/>
    <property type="molecule type" value="Transcribed_RNA"/>
</dbReference>
<accession>A0A2P2NXP7</accession>
<sequence>MLFLNMSMIVSHISFDEFG</sequence>
<protein>
    <submittedName>
        <fullName evidence="1">Uncharacterized protein</fullName>
    </submittedName>
</protein>
<proteinExistence type="predicted"/>